<comment type="pathway">
    <text evidence="2">Lipid metabolism; sphingolipid metabolism.</text>
</comment>
<keyword evidence="13" id="KW-0540">Nuclease</keyword>
<organism evidence="13 14">
    <name type="scientific">Phenylobacterium kunshanense</name>
    <dbReference type="NCBI Taxonomy" id="1445034"/>
    <lineage>
        <taxon>Bacteria</taxon>
        <taxon>Pseudomonadati</taxon>
        <taxon>Pseudomonadota</taxon>
        <taxon>Alphaproteobacteria</taxon>
        <taxon>Caulobacterales</taxon>
        <taxon>Caulobacteraceae</taxon>
        <taxon>Phenylobacterium</taxon>
    </lineage>
</organism>
<dbReference type="OrthoDB" id="7181414at2"/>
<evidence type="ECO:0000256" key="3">
    <source>
        <dbReference type="ARBA" id="ARBA00004991"/>
    </source>
</evidence>
<dbReference type="Gene3D" id="3.60.10.10">
    <property type="entry name" value="Endonuclease/exonuclease/phosphatase"/>
    <property type="match status" value="1"/>
</dbReference>
<evidence type="ECO:0000313" key="14">
    <source>
        <dbReference type="Proteomes" id="UP000249524"/>
    </source>
</evidence>
<evidence type="ECO:0000256" key="4">
    <source>
        <dbReference type="ARBA" id="ARBA00022692"/>
    </source>
</evidence>
<keyword evidence="5" id="KW-0479">Metal-binding</keyword>
<name>A0A328BCN0_9CAUL</name>
<dbReference type="InterPro" id="IPR038772">
    <property type="entry name" value="Sph/SMPD2-like"/>
</dbReference>
<keyword evidence="13" id="KW-0255">Endonuclease</keyword>
<evidence type="ECO:0000256" key="10">
    <source>
        <dbReference type="ARBA" id="ARBA00023098"/>
    </source>
</evidence>
<keyword evidence="8" id="KW-0746">Sphingolipid metabolism</keyword>
<evidence type="ECO:0000256" key="8">
    <source>
        <dbReference type="ARBA" id="ARBA00022919"/>
    </source>
</evidence>
<dbReference type="Pfam" id="PF03372">
    <property type="entry name" value="Exo_endo_phos"/>
    <property type="match status" value="1"/>
</dbReference>
<comment type="pathway">
    <text evidence="3">Sphingolipid metabolism.</text>
</comment>
<dbReference type="GO" id="GO:0004767">
    <property type="term" value="F:sphingomyelin phosphodiesterase activity"/>
    <property type="evidence" value="ECO:0007669"/>
    <property type="project" value="InterPro"/>
</dbReference>
<keyword evidence="4" id="KW-0812">Transmembrane</keyword>
<comment type="subcellular location">
    <subcellularLocation>
        <location evidence="1">Membrane</location>
        <topology evidence="1">Multi-pass membrane protein</topology>
    </subcellularLocation>
</comment>
<gene>
    <name evidence="13" type="ORF">DJ019_18355</name>
</gene>
<keyword evidence="14" id="KW-1185">Reference proteome</keyword>
<feature type="domain" description="Endonuclease/exonuclease/phosphatase" evidence="12">
    <location>
        <begin position="24"/>
        <end position="209"/>
    </location>
</feature>
<keyword evidence="10" id="KW-0443">Lipid metabolism</keyword>
<dbReference type="RefSeq" id="WP_111277772.1">
    <property type="nucleotide sequence ID" value="NZ_QFYS01000010.1"/>
</dbReference>
<evidence type="ECO:0000256" key="6">
    <source>
        <dbReference type="ARBA" id="ARBA00022801"/>
    </source>
</evidence>
<evidence type="ECO:0000256" key="9">
    <source>
        <dbReference type="ARBA" id="ARBA00022989"/>
    </source>
</evidence>
<dbReference type="Proteomes" id="UP000249524">
    <property type="component" value="Unassembled WGS sequence"/>
</dbReference>
<evidence type="ECO:0000256" key="5">
    <source>
        <dbReference type="ARBA" id="ARBA00022723"/>
    </source>
</evidence>
<sequence length="318" mass="35233">MDFEPVHPAHAPAALVQSAEMSVLTYNVKGLPWPIARGRGEALREIGRELATLRREGREPDVVLIQEGFRQEIADLVRESGYRYWARGPSRGLRNLTGGGLHVLSDEPIVDVKAAAFRNCAGLDCLANKGAMLVRLAPEGLPTPVDVVNTHMNARKASRAPLSQTLPAHQAQTRELFQFIKAHREPAAPMVVGGDFNIRNSPARYYYQALGRPYTVVGEFCHQPEAACGDGASDLHAEPWLRRQDLQAFQPGAVQVQPVRAEMLFTGQDRPMLSDHEGYLVRYRLSWSATTLAAYRPAPGVEVKPQFGKWGVKVAWKR</sequence>
<comment type="caution">
    <text evidence="13">The sequence shown here is derived from an EMBL/GenBank/DDBJ whole genome shotgun (WGS) entry which is preliminary data.</text>
</comment>
<dbReference type="InterPro" id="IPR005135">
    <property type="entry name" value="Endo/exonuclease/phosphatase"/>
</dbReference>
<dbReference type="GO" id="GO:0006665">
    <property type="term" value="P:sphingolipid metabolic process"/>
    <property type="evidence" value="ECO:0007669"/>
    <property type="project" value="UniProtKB-KW"/>
</dbReference>
<accession>A0A328BCN0</accession>
<dbReference type="GO" id="GO:0016020">
    <property type="term" value="C:membrane"/>
    <property type="evidence" value="ECO:0007669"/>
    <property type="project" value="UniProtKB-SubCell"/>
</dbReference>
<dbReference type="EMBL" id="QFYS01000010">
    <property type="protein sequence ID" value="RAK62818.1"/>
    <property type="molecule type" value="Genomic_DNA"/>
</dbReference>
<protein>
    <submittedName>
        <fullName evidence="13">Endonuclease</fullName>
    </submittedName>
</protein>
<evidence type="ECO:0000256" key="7">
    <source>
        <dbReference type="ARBA" id="ARBA00022842"/>
    </source>
</evidence>
<evidence type="ECO:0000259" key="12">
    <source>
        <dbReference type="Pfam" id="PF03372"/>
    </source>
</evidence>
<dbReference type="PANTHER" id="PTHR16320:SF24">
    <property type="entry name" value="PHOSPHODIESTERASE, PUTATIVE-RELATED"/>
    <property type="match status" value="1"/>
</dbReference>
<evidence type="ECO:0000313" key="13">
    <source>
        <dbReference type="EMBL" id="RAK62818.1"/>
    </source>
</evidence>
<dbReference type="AlphaFoldDB" id="A0A328BCN0"/>
<dbReference type="GO" id="GO:0046872">
    <property type="term" value="F:metal ion binding"/>
    <property type="evidence" value="ECO:0007669"/>
    <property type="project" value="UniProtKB-KW"/>
</dbReference>
<dbReference type="PANTHER" id="PTHR16320">
    <property type="entry name" value="SPHINGOMYELINASE FAMILY MEMBER"/>
    <property type="match status" value="1"/>
</dbReference>
<keyword evidence="6" id="KW-0378">Hydrolase</keyword>
<keyword evidence="7" id="KW-0460">Magnesium</keyword>
<keyword evidence="11" id="KW-0472">Membrane</keyword>
<dbReference type="InterPro" id="IPR036691">
    <property type="entry name" value="Endo/exonu/phosph_ase_sf"/>
</dbReference>
<evidence type="ECO:0000256" key="1">
    <source>
        <dbReference type="ARBA" id="ARBA00004141"/>
    </source>
</evidence>
<evidence type="ECO:0000256" key="11">
    <source>
        <dbReference type="ARBA" id="ARBA00023136"/>
    </source>
</evidence>
<evidence type="ECO:0000256" key="2">
    <source>
        <dbReference type="ARBA" id="ARBA00004760"/>
    </source>
</evidence>
<reference evidence="13 14" key="1">
    <citation type="submission" date="2018-05" db="EMBL/GenBank/DDBJ databases">
        <authorList>
            <person name="Lanie J.A."/>
            <person name="Ng W.-L."/>
            <person name="Kazmierczak K.M."/>
            <person name="Andrzejewski T.M."/>
            <person name="Davidsen T.M."/>
            <person name="Wayne K.J."/>
            <person name="Tettelin H."/>
            <person name="Glass J.I."/>
            <person name="Rusch D."/>
            <person name="Podicherti R."/>
            <person name="Tsui H.-C.T."/>
            <person name="Winkler M.E."/>
        </authorList>
    </citation>
    <scope>NUCLEOTIDE SEQUENCE [LARGE SCALE GENOMIC DNA]</scope>
    <source>
        <strain evidence="13 14">BUT-10</strain>
    </source>
</reference>
<dbReference type="GO" id="GO:0004519">
    <property type="term" value="F:endonuclease activity"/>
    <property type="evidence" value="ECO:0007669"/>
    <property type="project" value="UniProtKB-KW"/>
</dbReference>
<dbReference type="SUPFAM" id="SSF56219">
    <property type="entry name" value="DNase I-like"/>
    <property type="match status" value="1"/>
</dbReference>
<proteinExistence type="predicted"/>
<keyword evidence="9" id="KW-1133">Transmembrane helix</keyword>